<dbReference type="InParanoid" id="A0A6P8IUR0"/>
<feature type="signal peptide" evidence="2">
    <location>
        <begin position="1"/>
        <end position="22"/>
    </location>
</feature>
<dbReference type="AlphaFoldDB" id="A0A6P8IUR0"/>
<dbReference type="RefSeq" id="XP_031570672.1">
    <property type="nucleotide sequence ID" value="XM_031714812.1"/>
</dbReference>
<keyword evidence="3" id="KW-1185">Reference proteome</keyword>
<evidence type="ECO:0000256" key="2">
    <source>
        <dbReference type="SAM" id="SignalP"/>
    </source>
</evidence>
<organism evidence="3 4">
    <name type="scientific">Actinia tenebrosa</name>
    <name type="common">Australian red waratah sea anemone</name>
    <dbReference type="NCBI Taxonomy" id="6105"/>
    <lineage>
        <taxon>Eukaryota</taxon>
        <taxon>Metazoa</taxon>
        <taxon>Cnidaria</taxon>
        <taxon>Anthozoa</taxon>
        <taxon>Hexacorallia</taxon>
        <taxon>Actiniaria</taxon>
        <taxon>Actiniidae</taxon>
        <taxon>Actinia</taxon>
    </lineage>
</organism>
<feature type="region of interest" description="Disordered" evidence="1">
    <location>
        <begin position="32"/>
        <end position="54"/>
    </location>
</feature>
<feature type="compositionally biased region" description="Polar residues" evidence="1">
    <location>
        <begin position="41"/>
        <end position="54"/>
    </location>
</feature>
<evidence type="ECO:0000256" key="1">
    <source>
        <dbReference type="SAM" id="MobiDB-lite"/>
    </source>
</evidence>
<reference evidence="4" key="1">
    <citation type="submission" date="2025-08" db="UniProtKB">
        <authorList>
            <consortium name="RefSeq"/>
        </authorList>
    </citation>
    <scope>IDENTIFICATION</scope>
    <source>
        <tissue evidence="4">Tentacle</tissue>
    </source>
</reference>
<dbReference type="KEGG" id="aten:116304992"/>
<protein>
    <submittedName>
        <fullName evidence="4">Uncharacterized protein LOC116304992</fullName>
    </submittedName>
</protein>
<name>A0A6P8IUR0_ACTTE</name>
<sequence length="210" mass="23458">MQFLSLLMVTMLLLQELPFTVSQVEKDQSNDCQKRKVKSDASVQDTKNKGRNNIATSDYNNIVPWRPLSDEEAKIMVTKKGVLKNPAIRLVTVSGDLLKALKAKETVSFSLPEQRKKIPNHLDLCQEEEVNNYTRLTPHGSLAYQIKGARCSKGKGGKKLQQCGIGSFPFGKCVEKKSVVVISVFNAKGGSFQKTIEFISSCKCQKYRNI</sequence>
<dbReference type="GeneID" id="116304992"/>
<evidence type="ECO:0000313" key="3">
    <source>
        <dbReference type="Proteomes" id="UP000515163"/>
    </source>
</evidence>
<keyword evidence="2" id="KW-0732">Signal</keyword>
<evidence type="ECO:0000313" key="4">
    <source>
        <dbReference type="RefSeq" id="XP_031570672.1"/>
    </source>
</evidence>
<gene>
    <name evidence="4" type="primary">LOC116304992</name>
</gene>
<feature type="chain" id="PRO_5027610746" evidence="2">
    <location>
        <begin position="23"/>
        <end position="210"/>
    </location>
</feature>
<dbReference type="Proteomes" id="UP000515163">
    <property type="component" value="Unplaced"/>
</dbReference>
<accession>A0A6P8IUR0</accession>
<proteinExistence type="predicted"/>
<dbReference type="OrthoDB" id="10373538at2759"/>